<proteinExistence type="predicted"/>
<protein>
    <submittedName>
        <fullName evidence="1">Uncharacterized protein</fullName>
    </submittedName>
</protein>
<organism evidence="1 2">
    <name type="scientific">Halteria grandinella</name>
    <dbReference type="NCBI Taxonomy" id="5974"/>
    <lineage>
        <taxon>Eukaryota</taxon>
        <taxon>Sar</taxon>
        <taxon>Alveolata</taxon>
        <taxon>Ciliophora</taxon>
        <taxon>Intramacronucleata</taxon>
        <taxon>Spirotrichea</taxon>
        <taxon>Stichotrichia</taxon>
        <taxon>Sporadotrichida</taxon>
        <taxon>Halteriidae</taxon>
        <taxon>Halteria</taxon>
    </lineage>
</organism>
<accession>A0A8J8N9T7</accession>
<reference evidence="1" key="1">
    <citation type="submission" date="2019-06" db="EMBL/GenBank/DDBJ databases">
        <authorList>
            <person name="Zheng W."/>
        </authorList>
    </citation>
    <scope>NUCLEOTIDE SEQUENCE</scope>
    <source>
        <strain evidence="1">QDHG01</strain>
    </source>
</reference>
<dbReference type="EMBL" id="RRYP01032817">
    <property type="protein sequence ID" value="TNV70781.1"/>
    <property type="molecule type" value="Genomic_DNA"/>
</dbReference>
<sequence length="94" mass="10888">MSSFPDFGDFQMYRTSFRGTCTNTGRPTTVNVYRSQNVNYIYIVVSNTSINIRGIYYKYCKATIVGFRFIDISKHPNVHLIHSRQRTGLVCPPR</sequence>
<gene>
    <name evidence="1" type="ORF">FGO68_gene8751</name>
</gene>
<comment type="caution">
    <text evidence="1">The sequence shown here is derived from an EMBL/GenBank/DDBJ whole genome shotgun (WGS) entry which is preliminary data.</text>
</comment>
<evidence type="ECO:0000313" key="2">
    <source>
        <dbReference type="Proteomes" id="UP000785679"/>
    </source>
</evidence>
<name>A0A8J8N9T7_HALGN</name>
<dbReference type="AlphaFoldDB" id="A0A8J8N9T7"/>
<evidence type="ECO:0000313" key="1">
    <source>
        <dbReference type="EMBL" id="TNV70781.1"/>
    </source>
</evidence>
<keyword evidence="2" id="KW-1185">Reference proteome</keyword>
<dbReference type="Proteomes" id="UP000785679">
    <property type="component" value="Unassembled WGS sequence"/>
</dbReference>